<evidence type="ECO:0000256" key="6">
    <source>
        <dbReference type="SAM" id="MobiDB-lite"/>
    </source>
</evidence>
<evidence type="ECO:0000256" key="2">
    <source>
        <dbReference type="ARBA" id="ARBA00013977"/>
    </source>
</evidence>
<keyword evidence="5 7" id="KW-0472">Membrane</keyword>
<gene>
    <name evidence="8" type="ORF">ALAG00032_LOCUS9080</name>
</gene>
<dbReference type="EMBL" id="HBIJ01013398">
    <property type="protein sequence ID" value="CAE0368317.1"/>
    <property type="molecule type" value="Transcribed_RNA"/>
</dbReference>
<feature type="transmembrane region" description="Helical" evidence="7">
    <location>
        <begin position="108"/>
        <end position="131"/>
    </location>
</feature>
<evidence type="ECO:0000256" key="1">
    <source>
        <dbReference type="ARBA" id="ARBA00004141"/>
    </source>
</evidence>
<proteinExistence type="predicted"/>
<name>A0A7S3JZQ8_9STRA</name>
<keyword evidence="3 7" id="KW-0812">Transmembrane</keyword>
<evidence type="ECO:0000313" key="8">
    <source>
        <dbReference type="EMBL" id="CAE0368317.1"/>
    </source>
</evidence>
<feature type="compositionally biased region" description="Acidic residues" evidence="6">
    <location>
        <begin position="224"/>
        <end position="236"/>
    </location>
</feature>
<dbReference type="AlphaFoldDB" id="A0A7S3JZQ8"/>
<evidence type="ECO:0000256" key="3">
    <source>
        <dbReference type="ARBA" id="ARBA00022692"/>
    </source>
</evidence>
<feature type="transmembrane region" description="Helical" evidence="7">
    <location>
        <begin position="160"/>
        <end position="177"/>
    </location>
</feature>
<comment type="subcellular location">
    <subcellularLocation>
        <location evidence="1">Membrane</location>
        <topology evidence="1">Multi-pass membrane protein</topology>
    </subcellularLocation>
</comment>
<feature type="region of interest" description="Disordered" evidence="6">
    <location>
        <begin position="216"/>
        <end position="279"/>
    </location>
</feature>
<protein>
    <recommendedName>
        <fullName evidence="2">Transmembrane protein 267</fullName>
    </recommendedName>
</protein>
<dbReference type="GO" id="GO:0016020">
    <property type="term" value="C:membrane"/>
    <property type="evidence" value="ECO:0007669"/>
    <property type="project" value="UniProtKB-SubCell"/>
</dbReference>
<dbReference type="InterPro" id="IPR026572">
    <property type="entry name" value="TMEM267"/>
</dbReference>
<organism evidence="8">
    <name type="scientific">Aureoumbra lagunensis</name>
    <dbReference type="NCBI Taxonomy" id="44058"/>
    <lineage>
        <taxon>Eukaryota</taxon>
        <taxon>Sar</taxon>
        <taxon>Stramenopiles</taxon>
        <taxon>Ochrophyta</taxon>
        <taxon>Pelagophyceae</taxon>
        <taxon>Pelagomonadales</taxon>
        <taxon>Aureoumbra</taxon>
    </lineage>
</organism>
<accession>A0A7S3JZQ8</accession>
<sequence length="279" mass="31333">MPHPKVFKAVLVCVLGGLGVELLSTWLTLPPWRRLSWRAAVDSSSHGAIGIFTWTATLLLAGQEISWKELSMAGIAAIALDLDHFLAAHSFSLFAVTRLSKRPSGHSVLAVFFLPLIGFVFSPRYALLLFVTTASHQARDALRRGFWLFGRLQTPPLPRGLYPLILLTIAATAAILLPSRIQQQPILPFFCISSENKQDSAVHKEDVEVNKTANEDNSFLSSPFDDDDDHDDDADDNQQHEESSWWWRWSGSLPVSPRSPFRKSSFSRRRRSNPKIEQM</sequence>
<evidence type="ECO:0000256" key="5">
    <source>
        <dbReference type="ARBA" id="ARBA00023136"/>
    </source>
</evidence>
<feature type="transmembrane region" description="Helical" evidence="7">
    <location>
        <begin position="6"/>
        <end position="27"/>
    </location>
</feature>
<feature type="compositionally biased region" description="Low complexity" evidence="6">
    <location>
        <begin position="244"/>
        <end position="264"/>
    </location>
</feature>
<reference evidence="8" key="1">
    <citation type="submission" date="2021-01" db="EMBL/GenBank/DDBJ databases">
        <authorList>
            <person name="Corre E."/>
            <person name="Pelletier E."/>
            <person name="Niang G."/>
            <person name="Scheremetjew M."/>
            <person name="Finn R."/>
            <person name="Kale V."/>
            <person name="Holt S."/>
            <person name="Cochrane G."/>
            <person name="Meng A."/>
            <person name="Brown T."/>
            <person name="Cohen L."/>
        </authorList>
    </citation>
    <scope>NUCLEOTIDE SEQUENCE</scope>
    <source>
        <strain evidence="8">CCMP1510</strain>
    </source>
</reference>
<keyword evidence="4 7" id="KW-1133">Transmembrane helix</keyword>
<evidence type="ECO:0000256" key="7">
    <source>
        <dbReference type="SAM" id="Phobius"/>
    </source>
</evidence>
<evidence type="ECO:0000256" key="4">
    <source>
        <dbReference type="ARBA" id="ARBA00022989"/>
    </source>
</evidence>
<dbReference type="PANTHER" id="PTHR13628">
    <property type="entry name" value="TRANSMEMBRANE PROTEIN 267"/>
    <property type="match status" value="1"/>
</dbReference>
<dbReference type="PANTHER" id="PTHR13628:SF1">
    <property type="entry name" value="TRANSMEMBRANE PROTEIN 267"/>
    <property type="match status" value="1"/>
</dbReference>